<evidence type="ECO:0000313" key="5">
    <source>
        <dbReference type="Proteomes" id="UP000636709"/>
    </source>
</evidence>
<dbReference type="PROSITE" id="PS51272">
    <property type="entry name" value="SLH"/>
    <property type="match status" value="1"/>
</dbReference>
<protein>
    <recommendedName>
        <fullName evidence="3">SLH domain-containing protein</fullName>
    </recommendedName>
</protein>
<dbReference type="PANTHER" id="PTHR33740">
    <property type="entry name" value="GPI-ANCHORED ADHESIN-LIKE PROTEIN"/>
    <property type="match status" value="1"/>
</dbReference>
<evidence type="ECO:0000256" key="2">
    <source>
        <dbReference type="SAM" id="MobiDB-lite"/>
    </source>
</evidence>
<dbReference type="EMBL" id="JACEFO010003168">
    <property type="protein sequence ID" value="KAF8643987.1"/>
    <property type="molecule type" value="Genomic_DNA"/>
</dbReference>
<feature type="compositionally biased region" description="Low complexity" evidence="2">
    <location>
        <begin position="39"/>
        <end position="51"/>
    </location>
</feature>
<keyword evidence="1" id="KW-0175">Coiled coil</keyword>
<organism evidence="4 5">
    <name type="scientific">Digitaria exilis</name>
    <dbReference type="NCBI Taxonomy" id="1010633"/>
    <lineage>
        <taxon>Eukaryota</taxon>
        <taxon>Viridiplantae</taxon>
        <taxon>Streptophyta</taxon>
        <taxon>Embryophyta</taxon>
        <taxon>Tracheophyta</taxon>
        <taxon>Spermatophyta</taxon>
        <taxon>Magnoliopsida</taxon>
        <taxon>Liliopsida</taxon>
        <taxon>Poales</taxon>
        <taxon>Poaceae</taxon>
        <taxon>PACMAD clade</taxon>
        <taxon>Panicoideae</taxon>
        <taxon>Panicodae</taxon>
        <taxon>Paniceae</taxon>
        <taxon>Anthephorinae</taxon>
        <taxon>Digitaria</taxon>
    </lineage>
</organism>
<dbReference type="AlphaFoldDB" id="A0A835A202"/>
<name>A0A835A202_9POAL</name>
<accession>A0A835A202</accession>
<evidence type="ECO:0000313" key="4">
    <source>
        <dbReference type="EMBL" id="KAF8643987.1"/>
    </source>
</evidence>
<feature type="coiled-coil region" evidence="1">
    <location>
        <begin position="720"/>
        <end position="747"/>
    </location>
</feature>
<feature type="region of interest" description="Disordered" evidence="2">
    <location>
        <begin position="39"/>
        <end position="240"/>
    </location>
</feature>
<evidence type="ECO:0000259" key="3">
    <source>
        <dbReference type="PROSITE" id="PS51272"/>
    </source>
</evidence>
<feature type="region of interest" description="Disordered" evidence="2">
    <location>
        <begin position="293"/>
        <end position="327"/>
    </location>
</feature>
<proteinExistence type="predicted"/>
<feature type="compositionally biased region" description="Basic and acidic residues" evidence="2">
    <location>
        <begin position="93"/>
        <end position="104"/>
    </location>
</feature>
<dbReference type="InterPro" id="IPR001119">
    <property type="entry name" value="SLH_dom"/>
</dbReference>
<dbReference type="OrthoDB" id="2020668at2759"/>
<sequence length="906" mass="98949">MPSPPVAAYPGSMACCCLQLRRLRRPAPAPPPARVLLLLSPPRLRPVRASPGSPSFAGWSSDDGDADQSPLGFGPAGAKMQSLPSETAATESYPDHDSCKENSVTHDAAQPSSPTDCQDDNDSLNKGDDTDVLPTPLESSDMPGGADECEMEPPLQNPELVTNGDHIVSEQVHQFDYPIASDDGSQSLVSSPPLPISDEYTQDDFASPTKLDGADGIPDLETTSDSDPKMDLPENQHLDDTSISDAVVLESEGVVPIQEYPEDKGIEQNPEIQNNRDEAYLSILPAYTEEHLSADGMLPPGSNDLPIGSSEQVDGEESLANDPYERESELENRNKSFKLIPAGQSFSSAGIPAPLLVSTASHVSAGQIVVPASVDPTQENAVAALQILKVIIPLTSLFFWIPNRNTSSRVYPAMYIDNVTGLAFDDVTPEDPDFPFIQGLAEAGLISSKLSRSDMNTPEDVQDDHNLFYPESPVSRQDLVSWKMALDKRQLPEVDRNCLLKASGYIDIDRINAAAWPALVADLGAGDQSITALAFDKPVTKGQAALAISTGDSSEMVLEELSRVEAEKIAEAAVNAHGALVAQVEKDLSARFERDLEKEREKIETLEKLAEEARMELDRLRAEREEEKNILLRGRAAVESEMDVLSKLRTEVEEQLQSVLSKKVEISFEKNRIEKLQEKIENDNLAVVQLQYELEVVYWFLIYLSAEIKFLLFWTSYSLRAWAEEEAKKAREHARALEEARNQWERQGIKVIVEGGLEDDASAGVTWANAGKEHPVNEAIGRAESLLEKLKSMSAEMKVRSHDALERVMEHVRSFIASLKQQAGDAREWFTEFGTAAALKASKASAEVQGSVCAFGSAIGEKASKASAEVQGSVCAFGSAIGDKSKRVMEDCKEGLEKFSHRFKTD</sequence>
<feature type="coiled-coil region" evidence="1">
    <location>
        <begin position="589"/>
        <end position="693"/>
    </location>
</feature>
<feature type="compositionally biased region" description="Basic and acidic residues" evidence="2">
    <location>
        <begin position="226"/>
        <end position="240"/>
    </location>
</feature>
<feature type="domain" description="SLH" evidence="3">
    <location>
        <begin position="420"/>
        <end position="497"/>
    </location>
</feature>
<dbReference type="Proteomes" id="UP000636709">
    <property type="component" value="Unassembled WGS sequence"/>
</dbReference>
<dbReference type="PANTHER" id="PTHR33740:SF3">
    <property type="entry name" value="GPI-ANCHORED ADHESIN-LIKE PROTEIN"/>
    <property type="match status" value="1"/>
</dbReference>
<reference evidence="4" key="1">
    <citation type="submission" date="2020-07" db="EMBL/GenBank/DDBJ databases">
        <title>Genome sequence and genetic diversity analysis of an under-domesticated orphan crop, white fonio (Digitaria exilis).</title>
        <authorList>
            <person name="Bennetzen J.L."/>
            <person name="Chen S."/>
            <person name="Ma X."/>
            <person name="Wang X."/>
            <person name="Yssel A.E.J."/>
            <person name="Chaluvadi S.R."/>
            <person name="Johnson M."/>
            <person name="Gangashetty P."/>
            <person name="Hamidou F."/>
            <person name="Sanogo M.D."/>
            <person name="Zwaenepoel A."/>
            <person name="Wallace J."/>
            <person name="Van De Peer Y."/>
            <person name="Van Deynze A."/>
        </authorList>
    </citation>
    <scope>NUCLEOTIDE SEQUENCE</scope>
    <source>
        <tissue evidence="4">Leaves</tissue>
    </source>
</reference>
<gene>
    <name evidence="4" type="ORF">HU200_066627</name>
</gene>
<keyword evidence="5" id="KW-1185">Reference proteome</keyword>
<comment type="caution">
    <text evidence="4">The sequence shown here is derived from an EMBL/GenBank/DDBJ whole genome shotgun (WGS) entry which is preliminary data.</text>
</comment>
<evidence type="ECO:0000256" key="1">
    <source>
        <dbReference type="SAM" id="Coils"/>
    </source>
</evidence>